<dbReference type="PANTHER" id="PTHR22916:SF3">
    <property type="entry name" value="UDP-GLCNAC:BETAGAL BETA-1,3-N-ACETYLGLUCOSAMINYLTRANSFERASE-LIKE PROTEIN 1"/>
    <property type="match status" value="1"/>
</dbReference>
<dbReference type="InterPro" id="IPR001173">
    <property type="entry name" value="Glyco_trans_2-like"/>
</dbReference>
<sequence length="323" mass="38296">MKNAPTISVIMSVYNGEKFLREAIESVLNQTYTDFEFLIIEDASTDKTPEILAEYKCRDSRIIIINKEQNKGPTGFIQNLNIGLQHATGEFIARMDADDISVSARFQKQIDFLEKNPEIFLIGSQVQCVNEYDENTKILRAPLHNNEIQKRMFKNISLFHPVIMFRNLPDLLYREKMLYCEDYDFYFRLMIKKHQFANIEEPLLRYRILENSISRKDNKLIKWLFVEKARQFFQEQKKNGIDSYDQFEPENLLKILDINFISKAEDLLFAGKVALKYQHYEGLTMILNEAKNKYPTDKRFDIYENYLKIPKSILPYILKFTLK</sequence>
<evidence type="ECO:0000259" key="1">
    <source>
        <dbReference type="Pfam" id="PF00535"/>
    </source>
</evidence>
<dbReference type="Pfam" id="PF00535">
    <property type="entry name" value="Glycos_transf_2"/>
    <property type="match status" value="1"/>
</dbReference>
<dbReference type="EMBL" id="FORQ01000002">
    <property type="protein sequence ID" value="SFI93672.1"/>
    <property type="molecule type" value="Genomic_DNA"/>
</dbReference>
<dbReference type="Proteomes" id="UP000242560">
    <property type="component" value="Unassembled WGS sequence"/>
</dbReference>
<evidence type="ECO:0000313" key="2">
    <source>
        <dbReference type="EMBL" id="SFI93672.1"/>
    </source>
</evidence>
<reference evidence="3" key="1">
    <citation type="submission" date="2016-10" db="EMBL/GenBank/DDBJ databases">
        <authorList>
            <person name="Varghese N."/>
            <person name="Submissions S."/>
        </authorList>
    </citation>
    <scope>NUCLEOTIDE SEQUENCE [LARGE SCALE GENOMIC DNA]</scope>
    <source>
        <strain evidence="3">DSM 22251</strain>
    </source>
</reference>
<evidence type="ECO:0000313" key="3">
    <source>
        <dbReference type="Proteomes" id="UP000242560"/>
    </source>
</evidence>
<accession>A0A1I3M9T0</accession>
<dbReference type="GO" id="GO:0016758">
    <property type="term" value="F:hexosyltransferase activity"/>
    <property type="evidence" value="ECO:0007669"/>
    <property type="project" value="UniProtKB-ARBA"/>
</dbReference>
<dbReference type="SUPFAM" id="SSF53448">
    <property type="entry name" value="Nucleotide-diphospho-sugar transferases"/>
    <property type="match status" value="1"/>
</dbReference>
<protein>
    <submittedName>
        <fullName evidence="2">Glycosyltransferase involved in cell wall bisynthesis</fullName>
    </submittedName>
</protein>
<name>A0A1I3M9T0_9FLAO</name>
<gene>
    <name evidence="2" type="ORF">SAMN05421638_1614</name>
</gene>
<dbReference type="Gene3D" id="3.90.550.10">
    <property type="entry name" value="Spore Coat Polysaccharide Biosynthesis Protein SpsA, Chain A"/>
    <property type="match status" value="1"/>
</dbReference>
<keyword evidence="3" id="KW-1185">Reference proteome</keyword>
<dbReference type="PANTHER" id="PTHR22916">
    <property type="entry name" value="GLYCOSYLTRANSFERASE"/>
    <property type="match status" value="1"/>
</dbReference>
<dbReference type="AlphaFoldDB" id="A0A1I3M9T0"/>
<keyword evidence="2" id="KW-0808">Transferase</keyword>
<dbReference type="InterPro" id="IPR029044">
    <property type="entry name" value="Nucleotide-diphossugar_trans"/>
</dbReference>
<feature type="domain" description="Glycosyltransferase 2-like" evidence="1">
    <location>
        <begin position="8"/>
        <end position="160"/>
    </location>
</feature>
<organism evidence="2 3">
    <name type="scientific">Kaistella treverensis</name>
    <dbReference type="NCBI Taxonomy" id="631455"/>
    <lineage>
        <taxon>Bacteria</taxon>
        <taxon>Pseudomonadati</taxon>
        <taxon>Bacteroidota</taxon>
        <taxon>Flavobacteriia</taxon>
        <taxon>Flavobacteriales</taxon>
        <taxon>Weeksellaceae</taxon>
        <taxon>Chryseobacterium group</taxon>
        <taxon>Kaistella</taxon>
    </lineage>
</organism>
<proteinExistence type="predicted"/>